<dbReference type="EMBL" id="JBEWLZ010000001">
    <property type="protein sequence ID" value="MET1488706.1"/>
    <property type="molecule type" value="Genomic_DNA"/>
</dbReference>
<dbReference type="InterPro" id="IPR006290">
    <property type="entry name" value="CztS_silS_copS"/>
</dbReference>
<feature type="domain" description="HAMP" evidence="16">
    <location>
        <begin position="190"/>
        <end position="243"/>
    </location>
</feature>
<proteinExistence type="predicted"/>
<keyword evidence="8 14" id="KW-0547">Nucleotide-binding</keyword>
<evidence type="ECO:0000256" key="14">
    <source>
        <dbReference type="RuleBase" id="RU364088"/>
    </source>
</evidence>
<evidence type="ECO:0000256" key="11">
    <source>
        <dbReference type="ARBA" id="ARBA00022989"/>
    </source>
</evidence>
<dbReference type="Gene3D" id="3.30.565.10">
    <property type="entry name" value="Histidine kinase-like ATPase, C-terminal domain"/>
    <property type="match status" value="1"/>
</dbReference>
<comment type="subcellular location">
    <subcellularLocation>
        <location evidence="2">Cell inner membrane</location>
        <topology evidence="2">Multi-pass membrane protein</topology>
    </subcellularLocation>
</comment>
<dbReference type="InterPro" id="IPR036097">
    <property type="entry name" value="HisK_dim/P_sf"/>
</dbReference>
<evidence type="ECO:0000256" key="10">
    <source>
        <dbReference type="ARBA" id="ARBA00022840"/>
    </source>
</evidence>
<comment type="caution">
    <text evidence="17">The sequence shown here is derived from an EMBL/GenBank/DDBJ whole genome shotgun (WGS) entry which is preliminary data.</text>
</comment>
<dbReference type="RefSeq" id="WP_345927063.1">
    <property type="nucleotide sequence ID" value="NZ_JBDIVF010000003.1"/>
</dbReference>
<comment type="function">
    <text evidence="14">Member of a two-component regulatory system.</text>
</comment>
<dbReference type="InterPro" id="IPR005467">
    <property type="entry name" value="His_kinase_dom"/>
</dbReference>
<evidence type="ECO:0000256" key="9">
    <source>
        <dbReference type="ARBA" id="ARBA00022777"/>
    </source>
</evidence>
<dbReference type="Gene3D" id="1.10.287.130">
    <property type="match status" value="1"/>
</dbReference>
<organism evidence="17 18">
    <name type="scientific">Uliginosibacterium paludis</name>
    <dbReference type="NCBI Taxonomy" id="1615952"/>
    <lineage>
        <taxon>Bacteria</taxon>
        <taxon>Pseudomonadati</taxon>
        <taxon>Pseudomonadota</taxon>
        <taxon>Betaproteobacteria</taxon>
        <taxon>Rhodocyclales</taxon>
        <taxon>Zoogloeaceae</taxon>
        <taxon>Uliginosibacterium</taxon>
    </lineage>
</organism>
<dbReference type="NCBIfam" id="TIGR01386">
    <property type="entry name" value="cztS_silS_copS"/>
    <property type="match status" value="1"/>
</dbReference>
<keyword evidence="3 14" id="KW-1003">Cell membrane</keyword>
<evidence type="ECO:0000313" key="18">
    <source>
        <dbReference type="Proteomes" id="UP001548590"/>
    </source>
</evidence>
<dbReference type="SMART" id="SM00388">
    <property type="entry name" value="HisKA"/>
    <property type="match status" value="1"/>
</dbReference>
<dbReference type="PRINTS" id="PR00344">
    <property type="entry name" value="BCTRLSENSOR"/>
</dbReference>
<keyword evidence="12 14" id="KW-0902">Two-component regulatory system</keyword>
<dbReference type="Gene3D" id="6.10.340.10">
    <property type="match status" value="1"/>
</dbReference>
<comment type="catalytic activity">
    <reaction evidence="1 14">
        <text>ATP + protein L-histidine = ADP + protein N-phospho-L-histidine.</text>
        <dbReference type="EC" id="2.7.13.3"/>
    </reaction>
</comment>
<keyword evidence="4 14" id="KW-0997">Cell inner membrane</keyword>
<dbReference type="InterPro" id="IPR003660">
    <property type="entry name" value="HAMP_dom"/>
</dbReference>
<dbReference type="SUPFAM" id="SSF47384">
    <property type="entry name" value="Homodimeric domain of signal transducing histidine kinase"/>
    <property type="match status" value="1"/>
</dbReference>
<dbReference type="GO" id="GO:0004673">
    <property type="term" value="F:protein histidine kinase activity"/>
    <property type="evidence" value="ECO:0007669"/>
    <property type="project" value="UniProtKB-EC"/>
</dbReference>
<dbReference type="CDD" id="cd00075">
    <property type="entry name" value="HATPase"/>
    <property type="match status" value="1"/>
</dbReference>
<dbReference type="EC" id="2.7.13.3" evidence="14"/>
<dbReference type="Pfam" id="PF00672">
    <property type="entry name" value="HAMP"/>
    <property type="match status" value="1"/>
</dbReference>
<dbReference type="InterPro" id="IPR036890">
    <property type="entry name" value="HATPase_C_sf"/>
</dbReference>
<evidence type="ECO:0000256" key="2">
    <source>
        <dbReference type="ARBA" id="ARBA00004429"/>
    </source>
</evidence>
<feature type="transmembrane region" description="Helical" evidence="14">
    <location>
        <begin position="170"/>
        <end position="189"/>
    </location>
</feature>
<keyword evidence="7 14" id="KW-0812">Transmembrane</keyword>
<feature type="domain" description="Histidine kinase" evidence="15">
    <location>
        <begin position="251"/>
        <end position="464"/>
    </location>
</feature>
<dbReference type="InterPro" id="IPR004358">
    <property type="entry name" value="Sig_transdc_His_kin-like_C"/>
</dbReference>
<dbReference type="Pfam" id="PF02518">
    <property type="entry name" value="HATPase_c"/>
    <property type="match status" value="1"/>
</dbReference>
<evidence type="ECO:0000256" key="13">
    <source>
        <dbReference type="ARBA" id="ARBA00023136"/>
    </source>
</evidence>
<keyword evidence="6 14" id="KW-0808">Transferase</keyword>
<keyword evidence="9 14" id="KW-0418">Kinase</keyword>
<dbReference type="PROSITE" id="PS50885">
    <property type="entry name" value="HAMP"/>
    <property type="match status" value="1"/>
</dbReference>
<dbReference type="InterPro" id="IPR003661">
    <property type="entry name" value="HisK_dim/P_dom"/>
</dbReference>
<dbReference type="SMART" id="SM00387">
    <property type="entry name" value="HATPase_c"/>
    <property type="match status" value="1"/>
</dbReference>
<dbReference type="Pfam" id="PF21085">
    <property type="entry name" value="CusS"/>
    <property type="match status" value="1"/>
</dbReference>
<keyword evidence="5" id="KW-0597">Phosphoprotein</keyword>
<evidence type="ECO:0000256" key="8">
    <source>
        <dbReference type="ARBA" id="ARBA00022741"/>
    </source>
</evidence>
<dbReference type="SMART" id="SM00304">
    <property type="entry name" value="HAMP"/>
    <property type="match status" value="1"/>
</dbReference>
<keyword evidence="10 14" id="KW-0067">ATP-binding</keyword>
<name>A0ABV2CLD4_9RHOO</name>
<keyword evidence="13 14" id="KW-0472">Membrane</keyword>
<evidence type="ECO:0000256" key="7">
    <source>
        <dbReference type="ARBA" id="ARBA00022692"/>
    </source>
</evidence>
<dbReference type="CDD" id="cd06225">
    <property type="entry name" value="HAMP"/>
    <property type="match status" value="1"/>
</dbReference>
<evidence type="ECO:0000259" key="15">
    <source>
        <dbReference type="PROSITE" id="PS50109"/>
    </source>
</evidence>
<evidence type="ECO:0000256" key="3">
    <source>
        <dbReference type="ARBA" id="ARBA00022475"/>
    </source>
</evidence>
<dbReference type="PANTHER" id="PTHR45436:SF15">
    <property type="entry name" value="SENSOR HISTIDINE KINASE CUSS"/>
    <property type="match status" value="1"/>
</dbReference>
<protein>
    <recommendedName>
        <fullName evidence="14">Sensor protein</fullName>
        <ecNumber evidence="14">2.7.13.3</ecNumber>
    </recommendedName>
</protein>
<dbReference type="Pfam" id="PF00512">
    <property type="entry name" value="HisKA"/>
    <property type="match status" value="1"/>
</dbReference>
<dbReference type="Proteomes" id="UP001548590">
    <property type="component" value="Unassembled WGS sequence"/>
</dbReference>
<accession>A0ABV2CLD4</accession>
<dbReference type="CDD" id="cd00082">
    <property type="entry name" value="HisKA"/>
    <property type="match status" value="1"/>
</dbReference>
<dbReference type="PROSITE" id="PS50109">
    <property type="entry name" value="HIS_KIN"/>
    <property type="match status" value="1"/>
</dbReference>
<dbReference type="SUPFAM" id="SSF55874">
    <property type="entry name" value="ATPase domain of HSP90 chaperone/DNA topoisomerase II/histidine kinase"/>
    <property type="match status" value="1"/>
</dbReference>
<evidence type="ECO:0000259" key="16">
    <source>
        <dbReference type="PROSITE" id="PS50885"/>
    </source>
</evidence>
<evidence type="ECO:0000256" key="1">
    <source>
        <dbReference type="ARBA" id="ARBA00000085"/>
    </source>
</evidence>
<evidence type="ECO:0000256" key="6">
    <source>
        <dbReference type="ARBA" id="ARBA00022679"/>
    </source>
</evidence>
<evidence type="ECO:0000256" key="4">
    <source>
        <dbReference type="ARBA" id="ARBA00022519"/>
    </source>
</evidence>
<dbReference type="InterPro" id="IPR048590">
    <property type="entry name" value="CusS-like_sensor"/>
</dbReference>
<reference evidence="17 18" key="1">
    <citation type="submission" date="2024-07" db="EMBL/GenBank/DDBJ databases">
        <title>Uliginosibacterium paludis KCTC:42655.</title>
        <authorList>
            <person name="Kim M.K."/>
        </authorList>
    </citation>
    <scope>NUCLEOTIDE SEQUENCE [LARGE SCALE GENOMIC DNA]</scope>
    <source>
        <strain evidence="17 18">KCTC 42655</strain>
    </source>
</reference>
<dbReference type="PANTHER" id="PTHR45436">
    <property type="entry name" value="SENSOR HISTIDINE KINASE YKOH"/>
    <property type="match status" value="1"/>
</dbReference>
<dbReference type="InterPro" id="IPR003594">
    <property type="entry name" value="HATPase_dom"/>
</dbReference>
<keyword evidence="11 14" id="KW-1133">Transmembrane helix</keyword>
<keyword evidence="18" id="KW-1185">Reference proteome</keyword>
<dbReference type="InterPro" id="IPR050428">
    <property type="entry name" value="TCS_sensor_his_kinase"/>
</dbReference>
<gene>
    <name evidence="17" type="ORF">ABVT11_02620</name>
</gene>
<evidence type="ECO:0000256" key="5">
    <source>
        <dbReference type="ARBA" id="ARBA00022553"/>
    </source>
</evidence>
<evidence type="ECO:0000313" key="17">
    <source>
        <dbReference type="EMBL" id="MET1488706.1"/>
    </source>
</evidence>
<evidence type="ECO:0000256" key="12">
    <source>
        <dbReference type="ARBA" id="ARBA00023012"/>
    </source>
</evidence>
<sequence length="470" mass="51229">MKHLLRRSLTIRLTLLFSLSATLVLLALGFTVASAVDRHFVEQDLDALNGKLTLVSHAFSLVRTEEDLAKLPALLDSSLVGHHGLAVAVIDPQGEVFFRTSGVSFPNTLLEKPLPADGRGPVVWQAGEGHFRGIAGQLTTQLPGWPAGIVAVSTEISNHEAFMQAFRQTMWIIVALAAVLLGFLAWVATRHGLNPLRQLIAGASEVTASRLDYRLPTESIPIEVAELASTLNDMLARLEDSFKRLSDFSSDLAHELRTPISNLMTQTQVSLSRVRSPEAYQEVLSSNAEELERLARTVSDMLFLAKADNCLIVPTQEPVRMEDEVQDLFDFYEALAEAKGIRLARQGHGQVLGDKLMLRRAISNLLSNAVRYADAESTVSVTISEKTEAIDVCVQNTGPTIPPAQLPRLFDRFYRADTSRHRTTEGAGLGLAIAASIVRAHGGSVDAWSEDGTTRFSLSFPVRSGSTVQS</sequence>